<dbReference type="SUPFAM" id="SSF52172">
    <property type="entry name" value="CheY-like"/>
    <property type="match status" value="1"/>
</dbReference>
<dbReference type="InterPro" id="IPR039420">
    <property type="entry name" value="WalR-like"/>
</dbReference>
<dbReference type="Proteomes" id="UP000199077">
    <property type="component" value="Chromosome I"/>
</dbReference>
<dbReference type="PANTHER" id="PTHR43214">
    <property type="entry name" value="TWO-COMPONENT RESPONSE REGULATOR"/>
    <property type="match status" value="1"/>
</dbReference>
<keyword evidence="1 3" id="KW-0597">Phosphoprotein</keyword>
<dbReference type="STRING" id="443156.SAMN04489867_2298"/>
<name>A0A1H0SDS1_9MICO</name>
<evidence type="ECO:0000256" key="1">
    <source>
        <dbReference type="ARBA" id="ARBA00022553"/>
    </source>
</evidence>
<dbReference type="AlphaFoldDB" id="A0A1H0SDS1"/>
<dbReference type="InterPro" id="IPR000792">
    <property type="entry name" value="Tscrpt_reg_LuxR_C"/>
</dbReference>
<dbReference type="GO" id="GO:0003677">
    <property type="term" value="F:DNA binding"/>
    <property type="evidence" value="ECO:0007669"/>
    <property type="project" value="UniProtKB-KW"/>
</dbReference>
<gene>
    <name evidence="6" type="ORF">SAMN04489867_2298</name>
</gene>
<dbReference type="SMART" id="SM00421">
    <property type="entry name" value="HTH_LUXR"/>
    <property type="match status" value="1"/>
</dbReference>
<dbReference type="InterPro" id="IPR011006">
    <property type="entry name" value="CheY-like_superfamily"/>
</dbReference>
<reference evidence="7" key="1">
    <citation type="submission" date="2016-10" db="EMBL/GenBank/DDBJ databases">
        <authorList>
            <person name="Varghese N."/>
            <person name="Submissions S."/>
        </authorList>
    </citation>
    <scope>NUCLEOTIDE SEQUENCE [LARGE SCALE GENOMIC DNA]</scope>
    <source>
        <strain evidence="7">DSM 22329</strain>
    </source>
</reference>
<organism evidence="6 7">
    <name type="scientific">Pedococcus dokdonensis</name>
    <dbReference type="NCBI Taxonomy" id="443156"/>
    <lineage>
        <taxon>Bacteria</taxon>
        <taxon>Bacillati</taxon>
        <taxon>Actinomycetota</taxon>
        <taxon>Actinomycetes</taxon>
        <taxon>Micrococcales</taxon>
        <taxon>Intrasporangiaceae</taxon>
        <taxon>Pedococcus</taxon>
    </lineage>
</organism>
<dbReference type="InterPro" id="IPR001789">
    <property type="entry name" value="Sig_transdc_resp-reg_receiver"/>
</dbReference>
<sequence length="230" mass="24556">MMVGERMTNEGRMTAQPVRVLIADDHPIFRDGLATLLEPHPDIEVVARAADGAEAVALASEHRPDVIVMDIQMPHVNGIEATRRVLAEQPSVGVLVFTMGEDDSTLLSAMRAGARGYLVKGAAQDEVVRAITAVAAGGVVFGASLAARIGELLSPSQTRQATEFPMLTEREREVLDLIAAGRSNGQIAAELFLAPKTVRNNVSAILSKLQATDRAEVIIRARDAGMGQRD</sequence>
<keyword evidence="7" id="KW-1185">Reference proteome</keyword>
<evidence type="ECO:0000259" key="5">
    <source>
        <dbReference type="PROSITE" id="PS50110"/>
    </source>
</evidence>
<dbReference type="PROSITE" id="PS00622">
    <property type="entry name" value="HTH_LUXR_1"/>
    <property type="match status" value="1"/>
</dbReference>
<dbReference type="CDD" id="cd17535">
    <property type="entry name" value="REC_NarL-like"/>
    <property type="match status" value="1"/>
</dbReference>
<proteinExistence type="predicted"/>
<dbReference type="SUPFAM" id="SSF46894">
    <property type="entry name" value="C-terminal effector domain of the bipartite response regulators"/>
    <property type="match status" value="1"/>
</dbReference>
<dbReference type="Gene3D" id="3.40.50.2300">
    <property type="match status" value="1"/>
</dbReference>
<evidence type="ECO:0000256" key="2">
    <source>
        <dbReference type="ARBA" id="ARBA00023125"/>
    </source>
</evidence>
<evidence type="ECO:0000313" key="6">
    <source>
        <dbReference type="EMBL" id="SDP39326.1"/>
    </source>
</evidence>
<dbReference type="EMBL" id="LT629711">
    <property type="protein sequence ID" value="SDP39326.1"/>
    <property type="molecule type" value="Genomic_DNA"/>
</dbReference>
<feature type="domain" description="Response regulatory" evidence="5">
    <location>
        <begin position="19"/>
        <end position="135"/>
    </location>
</feature>
<evidence type="ECO:0000256" key="3">
    <source>
        <dbReference type="PROSITE-ProRule" id="PRU00169"/>
    </source>
</evidence>
<protein>
    <submittedName>
        <fullName evidence="6">DNA-binding response regulator, NarL/FixJ family, contains REC and HTH domains</fullName>
    </submittedName>
</protein>
<feature type="domain" description="HTH luxR-type" evidence="4">
    <location>
        <begin position="160"/>
        <end position="225"/>
    </location>
</feature>
<dbReference type="InterPro" id="IPR016032">
    <property type="entry name" value="Sig_transdc_resp-reg_C-effctor"/>
</dbReference>
<dbReference type="Pfam" id="PF00196">
    <property type="entry name" value="GerE"/>
    <property type="match status" value="1"/>
</dbReference>
<dbReference type="InterPro" id="IPR058245">
    <property type="entry name" value="NreC/VraR/RcsB-like_REC"/>
</dbReference>
<accession>A0A1H0SDS1</accession>
<dbReference type="PROSITE" id="PS50043">
    <property type="entry name" value="HTH_LUXR_2"/>
    <property type="match status" value="1"/>
</dbReference>
<dbReference type="CDD" id="cd06170">
    <property type="entry name" value="LuxR_C_like"/>
    <property type="match status" value="1"/>
</dbReference>
<keyword evidence="2 6" id="KW-0238">DNA-binding</keyword>
<dbReference type="Pfam" id="PF00072">
    <property type="entry name" value="Response_reg"/>
    <property type="match status" value="1"/>
</dbReference>
<dbReference type="GO" id="GO:0006355">
    <property type="term" value="P:regulation of DNA-templated transcription"/>
    <property type="evidence" value="ECO:0007669"/>
    <property type="project" value="InterPro"/>
</dbReference>
<evidence type="ECO:0000259" key="4">
    <source>
        <dbReference type="PROSITE" id="PS50043"/>
    </source>
</evidence>
<feature type="modified residue" description="4-aspartylphosphate" evidence="3">
    <location>
        <position position="70"/>
    </location>
</feature>
<dbReference type="PANTHER" id="PTHR43214:SF43">
    <property type="entry name" value="TWO-COMPONENT RESPONSE REGULATOR"/>
    <property type="match status" value="1"/>
</dbReference>
<dbReference type="SMART" id="SM00448">
    <property type="entry name" value="REC"/>
    <property type="match status" value="1"/>
</dbReference>
<dbReference type="PROSITE" id="PS50110">
    <property type="entry name" value="RESPONSE_REGULATORY"/>
    <property type="match status" value="1"/>
</dbReference>
<dbReference type="GO" id="GO:0000160">
    <property type="term" value="P:phosphorelay signal transduction system"/>
    <property type="evidence" value="ECO:0007669"/>
    <property type="project" value="InterPro"/>
</dbReference>
<evidence type="ECO:0000313" key="7">
    <source>
        <dbReference type="Proteomes" id="UP000199077"/>
    </source>
</evidence>
<dbReference type="PRINTS" id="PR00038">
    <property type="entry name" value="HTHLUXR"/>
</dbReference>